<reference evidence="1 2" key="1">
    <citation type="submission" date="2020-08" db="EMBL/GenBank/DDBJ databases">
        <title>Sphingobacterium sp. DN00404 isolated from aquaculture water.</title>
        <authorList>
            <person name="Zhang M."/>
        </authorList>
    </citation>
    <scope>NUCLEOTIDE SEQUENCE [LARGE SCALE GENOMIC DNA]</scope>
    <source>
        <strain evidence="1 2">KCTC 42746</strain>
    </source>
</reference>
<dbReference type="Proteomes" id="UP000651112">
    <property type="component" value="Unassembled WGS sequence"/>
</dbReference>
<protein>
    <submittedName>
        <fullName evidence="1">Uncharacterized protein</fullName>
    </submittedName>
</protein>
<accession>A0ABR7XRT6</accession>
<evidence type="ECO:0000313" key="1">
    <source>
        <dbReference type="EMBL" id="MBD1421880.1"/>
    </source>
</evidence>
<sequence length="58" mass="6806">MKQQKEVPVFIDPTTDVGFRRLFGDKENLINFLNIIFPERKHIVYLADRDTERVGVAD</sequence>
<name>A0ABR7XRT6_9SPHI</name>
<comment type="caution">
    <text evidence="1">The sequence shown here is derived from an EMBL/GenBank/DDBJ whole genome shotgun (WGS) entry which is preliminary data.</text>
</comment>
<gene>
    <name evidence="1" type="ORF">H8B21_09900</name>
</gene>
<dbReference type="RefSeq" id="WP_190313589.1">
    <property type="nucleotide sequence ID" value="NZ_JACNYL010000002.1"/>
</dbReference>
<dbReference type="EMBL" id="JACNYL010000002">
    <property type="protein sequence ID" value="MBD1421880.1"/>
    <property type="molecule type" value="Genomic_DNA"/>
</dbReference>
<keyword evidence="2" id="KW-1185">Reference proteome</keyword>
<proteinExistence type="predicted"/>
<organism evidence="1 2">
    <name type="scientific">Sphingobacterium chuzhouense</name>
    <dbReference type="NCBI Taxonomy" id="1742264"/>
    <lineage>
        <taxon>Bacteria</taxon>
        <taxon>Pseudomonadati</taxon>
        <taxon>Bacteroidota</taxon>
        <taxon>Sphingobacteriia</taxon>
        <taxon>Sphingobacteriales</taxon>
        <taxon>Sphingobacteriaceae</taxon>
        <taxon>Sphingobacterium</taxon>
    </lineage>
</organism>
<evidence type="ECO:0000313" key="2">
    <source>
        <dbReference type="Proteomes" id="UP000651112"/>
    </source>
</evidence>